<gene>
    <name evidence="8" type="ORF">APY94_10595</name>
</gene>
<protein>
    <submittedName>
        <fullName evidence="8">Quinolone resistance protein</fullName>
    </submittedName>
</protein>
<dbReference type="OrthoDB" id="117970at2157"/>
<dbReference type="InterPro" id="IPR036259">
    <property type="entry name" value="MFS_trans_sf"/>
</dbReference>
<comment type="subcellular location">
    <subcellularLocation>
        <location evidence="1">Cell membrane</location>
        <topology evidence="1">Multi-pass membrane protein</topology>
    </subcellularLocation>
</comment>
<evidence type="ECO:0000313" key="9">
    <source>
        <dbReference type="Proteomes" id="UP000053462"/>
    </source>
</evidence>
<dbReference type="CDD" id="cd17489">
    <property type="entry name" value="MFS_YfcJ_like"/>
    <property type="match status" value="1"/>
</dbReference>
<keyword evidence="4 6" id="KW-1133">Transmembrane helix</keyword>
<feature type="transmembrane region" description="Helical" evidence="6">
    <location>
        <begin position="162"/>
        <end position="185"/>
    </location>
</feature>
<feature type="transmembrane region" description="Helical" evidence="6">
    <location>
        <begin position="76"/>
        <end position="99"/>
    </location>
</feature>
<dbReference type="InterPro" id="IPR001958">
    <property type="entry name" value="Tet-R_TetA/multi-R_MdtG-like"/>
</dbReference>
<feature type="transmembrane region" description="Helical" evidence="6">
    <location>
        <begin position="41"/>
        <end position="64"/>
    </location>
</feature>
<feature type="transmembrane region" description="Helical" evidence="6">
    <location>
        <begin position="365"/>
        <end position="386"/>
    </location>
</feature>
<feature type="transmembrane region" description="Helical" evidence="6">
    <location>
        <begin position="276"/>
        <end position="296"/>
    </location>
</feature>
<dbReference type="PROSITE" id="PS50850">
    <property type="entry name" value="MFS"/>
    <property type="match status" value="1"/>
</dbReference>
<dbReference type="GO" id="GO:0022857">
    <property type="term" value="F:transmembrane transporter activity"/>
    <property type="evidence" value="ECO:0007669"/>
    <property type="project" value="InterPro"/>
</dbReference>
<feature type="transmembrane region" description="Helical" evidence="6">
    <location>
        <begin position="302"/>
        <end position="326"/>
    </location>
</feature>
<evidence type="ECO:0000256" key="3">
    <source>
        <dbReference type="ARBA" id="ARBA00022692"/>
    </source>
</evidence>
<evidence type="ECO:0000256" key="2">
    <source>
        <dbReference type="ARBA" id="ARBA00022475"/>
    </source>
</evidence>
<evidence type="ECO:0000259" key="7">
    <source>
        <dbReference type="PROSITE" id="PS50850"/>
    </source>
</evidence>
<dbReference type="STRING" id="227598.APY94_10595"/>
<keyword evidence="3 6" id="KW-0812">Transmembrane</keyword>
<reference evidence="8 9" key="1">
    <citation type="submission" date="2015-10" db="EMBL/GenBank/DDBJ databases">
        <title>Draft genome sequence of Thermococcus celericrescens strain DSM 17994.</title>
        <authorList>
            <person name="Hong S.-J."/>
            <person name="Park C.-E."/>
            <person name="Shin J.-H."/>
        </authorList>
    </citation>
    <scope>NUCLEOTIDE SEQUENCE [LARGE SCALE GENOMIC DNA]</scope>
    <source>
        <strain evidence="8 9">DSM 17994</strain>
    </source>
</reference>
<keyword evidence="9" id="KW-1185">Reference proteome</keyword>
<feature type="transmembrane region" description="Helical" evidence="6">
    <location>
        <begin position="9"/>
        <end position="29"/>
    </location>
</feature>
<organism evidence="8 9">
    <name type="scientific">Thermococcus celericrescens</name>
    <dbReference type="NCBI Taxonomy" id="227598"/>
    <lineage>
        <taxon>Archaea</taxon>
        <taxon>Methanobacteriati</taxon>
        <taxon>Methanobacteriota</taxon>
        <taxon>Thermococci</taxon>
        <taxon>Thermococcales</taxon>
        <taxon>Thermococcaceae</taxon>
        <taxon>Thermococcus</taxon>
    </lineage>
</organism>
<feature type="transmembrane region" description="Helical" evidence="6">
    <location>
        <begin position="338"/>
        <end position="359"/>
    </location>
</feature>
<dbReference type="EMBL" id="LLYW01000037">
    <property type="protein sequence ID" value="KUH32247.1"/>
    <property type="molecule type" value="Genomic_DNA"/>
</dbReference>
<keyword evidence="2" id="KW-1003">Cell membrane</keyword>
<dbReference type="AlphaFoldDB" id="A0A117ISV2"/>
<dbReference type="Proteomes" id="UP000053462">
    <property type="component" value="Unassembled WGS sequence"/>
</dbReference>
<evidence type="ECO:0000256" key="1">
    <source>
        <dbReference type="ARBA" id="ARBA00004651"/>
    </source>
</evidence>
<dbReference type="PANTHER" id="PTHR43124">
    <property type="entry name" value="PURINE EFFLUX PUMP PBUE"/>
    <property type="match status" value="1"/>
</dbReference>
<accession>A0A117ISV2</accession>
<feature type="domain" description="Major facilitator superfamily (MFS) profile" evidence="7">
    <location>
        <begin position="7"/>
        <end position="391"/>
    </location>
</feature>
<name>A0A117ISV2_9EURY</name>
<dbReference type="InterPro" id="IPR050189">
    <property type="entry name" value="MFS_Efflux_Transporters"/>
</dbReference>
<feature type="transmembrane region" description="Helical" evidence="6">
    <location>
        <begin position="135"/>
        <end position="156"/>
    </location>
</feature>
<feature type="transmembrane region" description="Helical" evidence="6">
    <location>
        <begin position="246"/>
        <end position="264"/>
    </location>
</feature>
<dbReference type="Pfam" id="PF07690">
    <property type="entry name" value="MFS_1"/>
    <property type="match status" value="1"/>
</dbReference>
<dbReference type="GO" id="GO:0005886">
    <property type="term" value="C:plasma membrane"/>
    <property type="evidence" value="ECO:0007669"/>
    <property type="project" value="UniProtKB-SubCell"/>
</dbReference>
<evidence type="ECO:0000256" key="4">
    <source>
        <dbReference type="ARBA" id="ARBA00022989"/>
    </source>
</evidence>
<keyword evidence="5 6" id="KW-0472">Membrane</keyword>
<sequence>MDKALRDIWLLNVSTFFFFLGISVVNPIISPFAITLNATPFLVGLVAGVASVVSLFSKPIGGLIGDRGYRFQAMMAGNVLGMLAGLLYITSALLGNLWIFAFARAIHGFSMGIFFPSSLSTAVDLAPEGRIGETLGWRGMMFSLGNIIGPALGGYLSDLLGFVGAFSFTVIFSLVGLALVVPVWLDGRRAVARREERHEDVSYSELLRSYFVAASLALFFFSFSYAGVITYLPALYKVLEMPQSLFGFYMMVIGISSFIMRLVGGRSADRMGPIPVIRAGMLLVILGYIVLILYRLPPYSYVSALLIGAGFGLSVPAMQLMALGNLPQRIRTMGSSVYTMFFDLGMLGGQVTLGYVAGIRGYAGIFPLLPFIAAASLIIVHAPLILGGRKG</sequence>
<dbReference type="PRINTS" id="PR01035">
    <property type="entry name" value="TCRTETA"/>
</dbReference>
<evidence type="ECO:0000313" key="8">
    <source>
        <dbReference type="EMBL" id="KUH32247.1"/>
    </source>
</evidence>
<dbReference type="InterPro" id="IPR020846">
    <property type="entry name" value="MFS_dom"/>
</dbReference>
<dbReference type="SUPFAM" id="SSF103473">
    <property type="entry name" value="MFS general substrate transporter"/>
    <property type="match status" value="1"/>
</dbReference>
<feature type="transmembrane region" description="Helical" evidence="6">
    <location>
        <begin position="206"/>
        <end position="226"/>
    </location>
</feature>
<evidence type="ECO:0000256" key="5">
    <source>
        <dbReference type="ARBA" id="ARBA00023136"/>
    </source>
</evidence>
<dbReference type="PANTHER" id="PTHR43124:SF9">
    <property type="entry name" value="SUGAR TRANSPORT FAMILY PROTEIN"/>
    <property type="match status" value="1"/>
</dbReference>
<proteinExistence type="predicted"/>
<evidence type="ECO:0000256" key="6">
    <source>
        <dbReference type="SAM" id="Phobius"/>
    </source>
</evidence>
<dbReference type="RefSeq" id="WP_058939602.1">
    <property type="nucleotide sequence ID" value="NZ_LLYW01000037.1"/>
</dbReference>
<dbReference type="InterPro" id="IPR011701">
    <property type="entry name" value="MFS"/>
</dbReference>
<comment type="caution">
    <text evidence="8">The sequence shown here is derived from an EMBL/GenBank/DDBJ whole genome shotgun (WGS) entry which is preliminary data.</text>
</comment>
<dbReference type="Gene3D" id="1.20.1250.20">
    <property type="entry name" value="MFS general substrate transporter like domains"/>
    <property type="match status" value="1"/>
</dbReference>